<dbReference type="GO" id="GO:0003677">
    <property type="term" value="F:DNA binding"/>
    <property type="evidence" value="ECO:0007669"/>
    <property type="project" value="InterPro"/>
</dbReference>
<feature type="domain" description="Transposase IS4-like" evidence="1">
    <location>
        <begin position="268"/>
        <end position="510"/>
    </location>
</feature>
<dbReference type="Pfam" id="PF01609">
    <property type="entry name" value="DDE_Tnp_1"/>
    <property type="match status" value="1"/>
</dbReference>
<dbReference type="PANTHER" id="PTHR33408:SF2">
    <property type="entry name" value="TRANSPOSASE DDE DOMAIN-CONTAINING PROTEIN"/>
    <property type="match status" value="1"/>
</dbReference>
<evidence type="ECO:0000313" key="4">
    <source>
        <dbReference type="Proteomes" id="UP000244369"/>
    </source>
</evidence>
<dbReference type="InterPro" id="IPR002559">
    <property type="entry name" value="Transposase_11"/>
</dbReference>
<protein>
    <recommendedName>
        <fullName evidence="5">IS1182 family transposase</fullName>
    </recommendedName>
</protein>
<dbReference type="GO" id="GO:0006313">
    <property type="term" value="P:DNA transposition"/>
    <property type="evidence" value="ECO:0007669"/>
    <property type="project" value="InterPro"/>
</dbReference>
<reference evidence="3 4" key="1">
    <citation type="submission" date="2018-03" db="EMBL/GenBank/DDBJ databases">
        <title>Complete Genome Sequence of the Chinese traditional Highland Barley wine Isolate Lactobacillus reuteri WHH1689.</title>
        <authorList>
            <person name="Chen S."/>
            <person name="Chen L."/>
            <person name="Chen L."/>
            <person name="Li Y."/>
        </authorList>
    </citation>
    <scope>NUCLEOTIDE SEQUENCE [LARGE SCALE GENOMIC DNA]</scope>
    <source>
        <strain evidence="3 4">WHH1689</strain>
    </source>
</reference>
<evidence type="ECO:0000259" key="2">
    <source>
        <dbReference type="Pfam" id="PF05598"/>
    </source>
</evidence>
<name>A0A2S1ETR8_LIMRT</name>
<sequence>MYQNYITGQTEFVLNYDYNVPSRHIVRMIDAFVDSIPQEVLLDDKVATTGRPLSHPAIMLKILLFAYSRQTYSGRKIELMLEENLPMRWLARDHTYSYYTINNFRQSQHANNLIKRSFVYFTMALKDHGLIQSDAFFIDGTKLEADANKYSFTWRRAVEKYHAKLKEKTIKLYEDLVEKRVVKAMSSELVGTANGMALMAENIDDKISELNEEIAQEPKVIKSGSVKKRRCRFLKKIRRQLKEDFIPRANKYEEAEDIFKGRNSFSKTDHDATFMCMKEDPMKNRELKPGYNLQIATHNQFVLDYALYSNPTDTRTLVPFLAQFHSLDFFDHIVADAGYGSEYNYTTIIDQFEKQPVIPYTTYQKEQKRKYKTDPTKSQNWQYNAEDDYYIDHLGVRFSFYRYSRRIDKYGFKRDFKLYRADKHQLSVQLDQLAKTPSGRQRYMQVNPTWNYYKAKVKATLSSDEGKAIYRRRKYDVEPVFGHMKRDRTHLRGQRAVENDTGLTLMAMNLTKLGKLVAQAGTKLIEKGKIRTIISGKSKIMVRILIFRGRNLIVNSQPPLFGSTSARMSIGRTKEVTF</sequence>
<evidence type="ECO:0000313" key="3">
    <source>
        <dbReference type="EMBL" id="AWD63360.1"/>
    </source>
</evidence>
<dbReference type="EMBL" id="CP027805">
    <property type="protein sequence ID" value="AWD63360.1"/>
    <property type="molecule type" value="Genomic_DNA"/>
</dbReference>
<feature type="domain" description="Transposase InsH N-terminal" evidence="2">
    <location>
        <begin position="16"/>
        <end position="106"/>
    </location>
</feature>
<gene>
    <name evidence="3" type="ORF">LWHH1689_2079</name>
</gene>
<dbReference type="AlphaFoldDB" id="A0A2S1ETR8"/>
<proteinExistence type="predicted"/>
<dbReference type="Proteomes" id="UP000244369">
    <property type="component" value="Chromosome"/>
</dbReference>
<organism evidence="3 4">
    <name type="scientific">Limosilactobacillus reuteri</name>
    <name type="common">Lactobacillus reuteri</name>
    <dbReference type="NCBI Taxonomy" id="1598"/>
    <lineage>
        <taxon>Bacteria</taxon>
        <taxon>Bacillati</taxon>
        <taxon>Bacillota</taxon>
        <taxon>Bacilli</taxon>
        <taxon>Lactobacillales</taxon>
        <taxon>Lactobacillaceae</taxon>
        <taxon>Limosilactobacillus</taxon>
    </lineage>
</organism>
<dbReference type="InterPro" id="IPR008490">
    <property type="entry name" value="Transposase_InsH_N"/>
</dbReference>
<accession>A0A2S1ETR8</accession>
<evidence type="ECO:0000259" key="1">
    <source>
        <dbReference type="Pfam" id="PF01609"/>
    </source>
</evidence>
<dbReference type="GO" id="GO:0004803">
    <property type="term" value="F:transposase activity"/>
    <property type="evidence" value="ECO:0007669"/>
    <property type="project" value="InterPro"/>
</dbReference>
<dbReference type="InterPro" id="IPR047629">
    <property type="entry name" value="IS1182_transpos"/>
</dbReference>
<dbReference type="NCBIfam" id="NF033551">
    <property type="entry name" value="transpos_IS1182"/>
    <property type="match status" value="1"/>
</dbReference>
<dbReference type="PANTHER" id="PTHR33408">
    <property type="entry name" value="TRANSPOSASE"/>
    <property type="match status" value="1"/>
</dbReference>
<dbReference type="Pfam" id="PF05598">
    <property type="entry name" value="DUF772"/>
    <property type="match status" value="1"/>
</dbReference>
<evidence type="ECO:0008006" key="5">
    <source>
        <dbReference type="Google" id="ProtNLM"/>
    </source>
</evidence>